<feature type="transmembrane region" description="Helical" evidence="6">
    <location>
        <begin position="256"/>
        <end position="276"/>
    </location>
</feature>
<proteinExistence type="predicted"/>
<reference evidence="7" key="1">
    <citation type="submission" date="2022-05" db="EMBL/GenBank/DDBJ databases">
        <authorList>
            <person name="Park J.-S."/>
        </authorList>
    </citation>
    <scope>NUCLEOTIDE SEQUENCE</scope>
    <source>
        <strain evidence="7">2012CJ41-6</strain>
    </source>
</reference>
<dbReference type="RefSeq" id="WP_249710141.1">
    <property type="nucleotide sequence ID" value="NZ_JAMFMB010000013.1"/>
</dbReference>
<dbReference type="EMBL" id="JAMFMB010000013">
    <property type="protein sequence ID" value="MCL6284159.1"/>
    <property type="molecule type" value="Genomic_DNA"/>
</dbReference>
<evidence type="ECO:0000313" key="7">
    <source>
        <dbReference type="EMBL" id="MCL6284159.1"/>
    </source>
</evidence>
<feature type="transmembrane region" description="Helical" evidence="6">
    <location>
        <begin position="28"/>
        <end position="47"/>
    </location>
</feature>
<name>A0ABT0Q2R3_9RHOB</name>
<accession>A0ABT0Q2R3</accession>
<feature type="transmembrane region" description="Helical" evidence="6">
    <location>
        <begin position="155"/>
        <end position="182"/>
    </location>
</feature>
<keyword evidence="3 6" id="KW-0812">Transmembrane</keyword>
<feature type="transmembrane region" description="Helical" evidence="6">
    <location>
        <begin position="77"/>
        <end position="99"/>
    </location>
</feature>
<feature type="transmembrane region" description="Helical" evidence="6">
    <location>
        <begin position="194"/>
        <end position="218"/>
    </location>
</feature>
<keyword evidence="4 6" id="KW-1133">Transmembrane helix</keyword>
<dbReference type="PANTHER" id="PTHR32196">
    <property type="entry name" value="ABC TRANSPORTER PERMEASE PROTEIN YPHD-RELATED-RELATED"/>
    <property type="match status" value="1"/>
</dbReference>
<feature type="transmembrane region" description="Helical" evidence="6">
    <location>
        <begin position="230"/>
        <end position="249"/>
    </location>
</feature>
<sequence>MLFALILLSLVEPRFLRQANLINVLRGTGFLVLIACGQMLVLIVGGFDLSVGAVVALSSVVSALTMAGLGADGAMSVWTIIAFGFAAGIGAGLVVGLLNGLCVTYLKVSPFMVTLGTMSIAAGVALYISAGAPVYGLPEEFTRIFGRYRFADLPIIVYTAAAAAAVLWLMMNKTVFGLYVYAIGGDPAAARNSGVSASAVLISCYAICGMLAGLTGLLLTARIGSGEATLGSTLMLESIAASVIGGVSLRGGVGRVENVVLGALILVLVTNAMNLMRVDSKIQTIVIGIVLILAVAVDAWRQRIRGRRAA</sequence>
<comment type="caution">
    <text evidence="7">The sequence shown here is derived from an EMBL/GenBank/DDBJ whole genome shotgun (WGS) entry which is preliminary data.</text>
</comment>
<evidence type="ECO:0000313" key="8">
    <source>
        <dbReference type="Proteomes" id="UP001203880"/>
    </source>
</evidence>
<comment type="subcellular location">
    <subcellularLocation>
        <location evidence="1">Cell membrane</location>
        <topology evidence="1">Multi-pass membrane protein</topology>
    </subcellularLocation>
</comment>
<dbReference type="Proteomes" id="UP001203880">
    <property type="component" value="Unassembled WGS sequence"/>
</dbReference>
<evidence type="ECO:0000256" key="3">
    <source>
        <dbReference type="ARBA" id="ARBA00022692"/>
    </source>
</evidence>
<evidence type="ECO:0000256" key="4">
    <source>
        <dbReference type="ARBA" id="ARBA00022989"/>
    </source>
</evidence>
<keyword evidence="8" id="KW-1185">Reference proteome</keyword>
<feature type="transmembrane region" description="Helical" evidence="6">
    <location>
        <begin position="282"/>
        <end position="300"/>
    </location>
</feature>
<keyword evidence="2" id="KW-1003">Cell membrane</keyword>
<dbReference type="CDD" id="cd06579">
    <property type="entry name" value="TM_PBP1_transp_AraH_like"/>
    <property type="match status" value="1"/>
</dbReference>
<evidence type="ECO:0000256" key="6">
    <source>
        <dbReference type="SAM" id="Phobius"/>
    </source>
</evidence>
<organism evidence="7 8">
    <name type="scientific">Ruegeria spongiae</name>
    <dbReference type="NCBI Taxonomy" id="2942209"/>
    <lineage>
        <taxon>Bacteria</taxon>
        <taxon>Pseudomonadati</taxon>
        <taxon>Pseudomonadota</taxon>
        <taxon>Alphaproteobacteria</taxon>
        <taxon>Rhodobacterales</taxon>
        <taxon>Roseobacteraceae</taxon>
        <taxon>Ruegeria</taxon>
    </lineage>
</organism>
<evidence type="ECO:0000256" key="2">
    <source>
        <dbReference type="ARBA" id="ARBA00022475"/>
    </source>
</evidence>
<protein>
    <submittedName>
        <fullName evidence="7">ABC transporter permease</fullName>
    </submittedName>
</protein>
<dbReference type="InterPro" id="IPR001851">
    <property type="entry name" value="ABC_transp_permease"/>
</dbReference>
<evidence type="ECO:0000256" key="5">
    <source>
        <dbReference type="ARBA" id="ARBA00023136"/>
    </source>
</evidence>
<keyword evidence="5 6" id="KW-0472">Membrane</keyword>
<feature type="transmembrane region" description="Helical" evidence="6">
    <location>
        <begin position="54"/>
        <end position="71"/>
    </location>
</feature>
<evidence type="ECO:0000256" key="1">
    <source>
        <dbReference type="ARBA" id="ARBA00004651"/>
    </source>
</evidence>
<feature type="transmembrane region" description="Helical" evidence="6">
    <location>
        <begin position="111"/>
        <end position="135"/>
    </location>
</feature>
<dbReference type="Pfam" id="PF02653">
    <property type="entry name" value="BPD_transp_2"/>
    <property type="match status" value="1"/>
</dbReference>
<gene>
    <name evidence="7" type="ORF">M3P21_11545</name>
</gene>